<name>A0A8J6P8L3_9BACT</name>
<comment type="caution">
    <text evidence="1">The sequence shown here is derived from an EMBL/GenBank/DDBJ whole genome shotgun (WGS) entry which is preliminary data.</text>
</comment>
<dbReference type="AlphaFoldDB" id="A0A8J6P8L3"/>
<dbReference type="SUPFAM" id="SSF47598">
    <property type="entry name" value="Ribbon-helix-helix"/>
    <property type="match status" value="1"/>
</dbReference>
<dbReference type="EMBL" id="JACNIG010000348">
    <property type="protein sequence ID" value="MBC8433875.1"/>
    <property type="molecule type" value="Genomic_DNA"/>
</dbReference>
<dbReference type="InterPro" id="IPR019239">
    <property type="entry name" value="VapB_antitoxin"/>
</dbReference>
<sequence length="85" mass="9648">MGICMKTTIHIPDSLFKEARKLAQEEQTTLKALVEMGLRKVISERNQSKNYTFRRATFKGHGLQPHIAGASWDKLRDISYEGRGG</sequence>
<organism evidence="1 2">
    <name type="scientific">Candidatus Desulfatibia vada</name>
    <dbReference type="NCBI Taxonomy" id="2841696"/>
    <lineage>
        <taxon>Bacteria</taxon>
        <taxon>Pseudomonadati</taxon>
        <taxon>Thermodesulfobacteriota</taxon>
        <taxon>Desulfobacteria</taxon>
        <taxon>Desulfobacterales</taxon>
        <taxon>Desulfobacterales incertae sedis</taxon>
        <taxon>Candidatus Desulfatibia</taxon>
    </lineage>
</organism>
<proteinExistence type="predicted"/>
<accession>A0A8J6P8L3</accession>
<evidence type="ECO:0000313" key="1">
    <source>
        <dbReference type="EMBL" id="MBC8433875.1"/>
    </source>
</evidence>
<dbReference type="Proteomes" id="UP000605201">
    <property type="component" value="Unassembled WGS sequence"/>
</dbReference>
<reference evidence="1 2" key="1">
    <citation type="submission" date="2020-08" db="EMBL/GenBank/DDBJ databases">
        <title>Bridging the membrane lipid divide: bacteria of the FCB group superphylum have the potential to synthesize archaeal ether lipids.</title>
        <authorList>
            <person name="Villanueva L."/>
            <person name="Von Meijenfeldt F.A.B."/>
            <person name="Westbye A.B."/>
            <person name="Yadav S."/>
            <person name="Hopmans E.C."/>
            <person name="Dutilh B.E."/>
            <person name="Sinninghe Damste J.S."/>
        </authorList>
    </citation>
    <scope>NUCLEOTIDE SEQUENCE [LARGE SCALE GENOMIC DNA]</scope>
    <source>
        <strain evidence="1">NIOZ-UU17</strain>
    </source>
</reference>
<gene>
    <name evidence="1" type="ORF">H8D96_18340</name>
</gene>
<evidence type="ECO:0000313" key="2">
    <source>
        <dbReference type="Proteomes" id="UP000605201"/>
    </source>
</evidence>
<dbReference type="Pfam" id="PF09957">
    <property type="entry name" value="VapB_antitoxin"/>
    <property type="match status" value="1"/>
</dbReference>
<dbReference type="InterPro" id="IPR010985">
    <property type="entry name" value="Ribbon_hlx_hlx"/>
</dbReference>
<dbReference type="GO" id="GO:0006355">
    <property type="term" value="P:regulation of DNA-templated transcription"/>
    <property type="evidence" value="ECO:0007669"/>
    <property type="project" value="InterPro"/>
</dbReference>
<protein>
    <submittedName>
        <fullName evidence="1">Type II toxin-antitoxin system VapB family antitoxin</fullName>
    </submittedName>
</protein>